<dbReference type="SMART" id="SM00086">
    <property type="entry name" value="PAC"/>
    <property type="match status" value="1"/>
</dbReference>
<keyword evidence="3" id="KW-0157">Chromophore</keyword>
<sequence length="532" mass="58620">MTDDRLIVRAIDEAPIGITIADASRADTPLIYVNDAFERLTGYPKEEALGTNCRFLQGENTAEEPVAAMREAIANEEPVSVELRNYRKDGTEFWNQVDIAPIHDTAEDVTHFVGFQTDITARKRAEHEVKRRIEEVERQRGKLEQVLERIEGLLEDITRTLVRATTREEVERAVCDRLATEEAYAAAWIGERVPTRNEVVPETWAGPLDLGETTLPVDGGADPVGRALTTGRAQFVPEIEGGSWHGTVGNRDTRAMAAIPLISGETIYGVLVVYATQADAFDDRERVVLASIGRAIANACNTLESRRILAADGVTELEFDLGTEDLFVVSLSARADCRLLYEGVAHDIDPLLFFTGEGIEPETLPELAADYEAITDTTVLTSNGTSGLLEFRLTGLSLVTKLANRGVRIRSIRAENGQGRLGVVVPGGVSPRSVVDLITDSCPTATLVVSRKYDRPPQTDDEYRLSVEEELTDKQLLSLRKAYVSGYFDPDRRISGAEIAASMGITRSTFHQHLRAAHRKLLGEFFERGLPD</sequence>
<dbReference type="InterPro" id="IPR007050">
    <property type="entry name" value="HTH_bacterioopsin"/>
</dbReference>
<dbReference type="RefSeq" id="WP_066382150.1">
    <property type="nucleotide sequence ID" value="NZ_LTAZ01000005.1"/>
</dbReference>
<organism evidence="9 10">
    <name type="scientific">Halalkalicoccus paucihalophilus</name>
    <dbReference type="NCBI Taxonomy" id="1008153"/>
    <lineage>
        <taxon>Archaea</taxon>
        <taxon>Methanobacteriati</taxon>
        <taxon>Methanobacteriota</taxon>
        <taxon>Stenosarchaea group</taxon>
        <taxon>Halobacteria</taxon>
        <taxon>Halobacteriales</taxon>
        <taxon>Halococcaceae</taxon>
        <taxon>Halalkalicoccus</taxon>
    </lineage>
</organism>
<feature type="domain" description="PAC" evidence="8">
    <location>
        <begin position="79"/>
        <end position="131"/>
    </location>
</feature>
<dbReference type="SMART" id="SM00091">
    <property type="entry name" value="PAS"/>
    <property type="match status" value="1"/>
</dbReference>
<dbReference type="InterPro" id="IPR035965">
    <property type="entry name" value="PAS-like_dom_sf"/>
</dbReference>
<gene>
    <name evidence="9" type="primary">bat_5</name>
    <name evidence="9" type="ORF">HAPAU_20550</name>
</gene>
<dbReference type="Pfam" id="PF13185">
    <property type="entry name" value="GAF_2"/>
    <property type="match status" value="1"/>
</dbReference>
<dbReference type="CDD" id="cd00130">
    <property type="entry name" value="PAS"/>
    <property type="match status" value="1"/>
</dbReference>
<evidence type="ECO:0000259" key="7">
    <source>
        <dbReference type="PROSITE" id="PS50112"/>
    </source>
</evidence>
<dbReference type="InterPro" id="IPR001610">
    <property type="entry name" value="PAC"/>
</dbReference>
<dbReference type="NCBIfam" id="TIGR00229">
    <property type="entry name" value="sensory_box"/>
    <property type="match status" value="1"/>
</dbReference>
<evidence type="ECO:0000256" key="3">
    <source>
        <dbReference type="ARBA" id="ARBA00022991"/>
    </source>
</evidence>
<keyword evidence="2" id="KW-0288">FMN</keyword>
<keyword evidence="6" id="KW-0175">Coiled coil</keyword>
<dbReference type="OrthoDB" id="106505at2157"/>
<dbReference type="Gene3D" id="3.30.450.40">
    <property type="match status" value="1"/>
</dbReference>
<dbReference type="EMBL" id="LTAZ01000005">
    <property type="protein sequence ID" value="KYH25385.1"/>
    <property type="molecule type" value="Genomic_DNA"/>
</dbReference>
<feature type="domain" description="PAS" evidence="7">
    <location>
        <begin position="3"/>
        <end position="76"/>
    </location>
</feature>
<dbReference type="Proteomes" id="UP000075321">
    <property type="component" value="Unassembled WGS sequence"/>
</dbReference>
<dbReference type="Pfam" id="PF15915">
    <property type="entry name" value="BAT"/>
    <property type="match status" value="1"/>
</dbReference>
<comment type="caution">
    <text evidence="9">The sequence shown here is derived from an EMBL/GenBank/DDBJ whole genome shotgun (WGS) entry which is preliminary data.</text>
</comment>
<keyword evidence="5" id="KW-0804">Transcription</keyword>
<protein>
    <submittedName>
        <fullName evidence="9">Bacterioopsin transcriptional activator</fullName>
    </submittedName>
</protein>
<dbReference type="PROSITE" id="PS50112">
    <property type="entry name" value="PAS"/>
    <property type="match status" value="1"/>
</dbReference>
<keyword evidence="1" id="KW-0285">Flavoprotein</keyword>
<keyword evidence="10" id="KW-1185">Reference proteome</keyword>
<evidence type="ECO:0000256" key="4">
    <source>
        <dbReference type="ARBA" id="ARBA00023015"/>
    </source>
</evidence>
<evidence type="ECO:0000259" key="8">
    <source>
        <dbReference type="PROSITE" id="PS50113"/>
    </source>
</evidence>
<reference evidence="9 10" key="1">
    <citation type="submission" date="2016-02" db="EMBL/GenBank/DDBJ databases">
        <title>Genome sequence of Halalkalicoccus paucihalophilus DSM 24557.</title>
        <authorList>
            <person name="Poehlein A."/>
            <person name="Daniel R."/>
        </authorList>
    </citation>
    <scope>NUCLEOTIDE SEQUENCE [LARGE SCALE GENOMIC DNA]</scope>
    <source>
        <strain evidence="9 10">DSM 24557</strain>
    </source>
</reference>
<dbReference type="InterPro" id="IPR000014">
    <property type="entry name" value="PAS"/>
</dbReference>
<dbReference type="Pfam" id="PF04967">
    <property type="entry name" value="HTH_10"/>
    <property type="match status" value="1"/>
</dbReference>
<name>A0A151ACL4_9EURY</name>
<accession>A0A151ACL4</accession>
<dbReference type="SUPFAM" id="SSF55785">
    <property type="entry name" value="PYP-like sensor domain (PAS domain)"/>
    <property type="match status" value="1"/>
</dbReference>
<dbReference type="InterPro" id="IPR031803">
    <property type="entry name" value="BAT_GAF/HTH-assoc"/>
</dbReference>
<evidence type="ECO:0000313" key="10">
    <source>
        <dbReference type="Proteomes" id="UP000075321"/>
    </source>
</evidence>
<keyword evidence="4" id="KW-0805">Transcription regulation</keyword>
<dbReference type="PATRIC" id="fig|1008153.3.peg.2089"/>
<dbReference type="InterPro" id="IPR000700">
    <property type="entry name" value="PAS-assoc_C"/>
</dbReference>
<feature type="coiled-coil region" evidence="6">
    <location>
        <begin position="126"/>
        <end position="156"/>
    </location>
</feature>
<evidence type="ECO:0000256" key="6">
    <source>
        <dbReference type="SAM" id="Coils"/>
    </source>
</evidence>
<evidence type="ECO:0000256" key="5">
    <source>
        <dbReference type="ARBA" id="ARBA00023163"/>
    </source>
</evidence>
<dbReference type="Pfam" id="PF13426">
    <property type="entry name" value="PAS_9"/>
    <property type="match status" value="1"/>
</dbReference>
<dbReference type="InterPro" id="IPR003018">
    <property type="entry name" value="GAF"/>
</dbReference>
<proteinExistence type="predicted"/>
<dbReference type="InterPro" id="IPR029016">
    <property type="entry name" value="GAF-like_dom_sf"/>
</dbReference>
<dbReference type="PANTHER" id="PTHR47429">
    <property type="entry name" value="PROTEIN TWIN LOV 1"/>
    <property type="match status" value="1"/>
</dbReference>
<evidence type="ECO:0000256" key="1">
    <source>
        <dbReference type="ARBA" id="ARBA00022630"/>
    </source>
</evidence>
<dbReference type="SUPFAM" id="SSF55781">
    <property type="entry name" value="GAF domain-like"/>
    <property type="match status" value="1"/>
</dbReference>
<evidence type="ECO:0000313" key="9">
    <source>
        <dbReference type="EMBL" id="KYH25385.1"/>
    </source>
</evidence>
<dbReference type="AlphaFoldDB" id="A0A151ACL4"/>
<dbReference type="PROSITE" id="PS50113">
    <property type="entry name" value="PAC"/>
    <property type="match status" value="1"/>
</dbReference>
<evidence type="ECO:0000256" key="2">
    <source>
        <dbReference type="ARBA" id="ARBA00022643"/>
    </source>
</evidence>
<dbReference type="PANTHER" id="PTHR47429:SF2">
    <property type="entry name" value="PROTEIN TWIN LOV 1"/>
    <property type="match status" value="1"/>
</dbReference>
<dbReference type="Gene3D" id="3.30.450.20">
    <property type="entry name" value="PAS domain"/>
    <property type="match status" value="1"/>
</dbReference>